<evidence type="ECO:0000259" key="8">
    <source>
        <dbReference type="Pfam" id="PF13087"/>
    </source>
</evidence>
<keyword evidence="10" id="KW-1185">Reference proteome</keyword>
<dbReference type="AlphaFoldDB" id="A0A5B8MBU6"/>
<feature type="domain" description="DNA2/NAM7 helicase helicase" evidence="7">
    <location>
        <begin position="682"/>
        <end position="761"/>
    </location>
</feature>
<dbReference type="Pfam" id="PF13087">
    <property type="entry name" value="AAA_12"/>
    <property type="match status" value="1"/>
</dbReference>
<dbReference type="EMBL" id="CP031034">
    <property type="protein sequence ID" value="QDZ17544.1"/>
    <property type="molecule type" value="Genomic_DNA"/>
</dbReference>
<protein>
    <submittedName>
        <fullName evidence="9">P-loop nucleoside triphosphate hydrolase</fullName>
    </submittedName>
</protein>
<dbReference type="PANTHER" id="PTHR43788:SF13">
    <property type="entry name" value="REGULATOR OF NONSENSE TRANSCRIPTS 1"/>
    <property type="match status" value="1"/>
</dbReference>
<evidence type="ECO:0000259" key="7">
    <source>
        <dbReference type="Pfam" id="PF13086"/>
    </source>
</evidence>
<feature type="region of interest" description="Disordered" evidence="6">
    <location>
        <begin position="240"/>
        <end position="265"/>
    </location>
</feature>
<keyword evidence="5" id="KW-0067">ATP-binding</keyword>
<dbReference type="Proteomes" id="UP000316726">
    <property type="component" value="Chromosome 1"/>
</dbReference>
<feature type="domain" description="DNA2/NAM7 helicase helicase" evidence="7">
    <location>
        <begin position="548"/>
        <end position="659"/>
    </location>
</feature>
<organism evidence="9 10">
    <name type="scientific">Chloropicon primus</name>
    <dbReference type="NCBI Taxonomy" id="1764295"/>
    <lineage>
        <taxon>Eukaryota</taxon>
        <taxon>Viridiplantae</taxon>
        <taxon>Chlorophyta</taxon>
        <taxon>Chloropicophyceae</taxon>
        <taxon>Chloropicales</taxon>
        <taxon>Chloropicaceae</taxon>
        <taxon>Chloropicon</taxon>
    </lineage>
</organism>
<reference evidence="9 10" key="1">
    <citation type="submission" date="2018-07" db="EMBL/GenBank/DDBJ databases">
        <title>The complete nuclear genome of the prasinophyte Chloropicon primus (CCMP1205).</title>
        <authorList>
            <person name="Pombert J.-F."/>
            <person name="Otis C."/>
            <person name="Turmel M."/>
            <person name="Lemieux C."/>
        </authorList>
    </citation>
    <scope>NUCLEOTIDE SEQUENCE [LARGE SCALE GENOMIC DNA]</scope>
    <source>
        <strain evidence="9 10">CCMP1205</strain>
    </source>
</reference>
<evidence type="ECO:0000256" key="6">
    <source>
        <dbReference type="SAM" id="MobiDB-lite"/>
    </source>
</evidence>
<feature type="domain" description="DNA2/NAM7 helicase-like C-terminal" evidence="8">
    <location>
        <begin position="775"/>
        <end position="955"/>
    </location>
</feature>
<gene>
    <name evidence="9" type="ORF">A3770_01p00620</name>
</gene>
<dbReference type="InterPro" id="IPR050534">
    <property type="entry name" value="Coronavir_polyprotein_1ab"/>
</dbReference>
<feature type="region of interest" description="Disordered" evidence="6">
    <location>
        <begin position="163"/>
        <end position="190"/>
    </location>
</feature>
<feature type="region of interest" description="Disordered" evidence="6">
    <location>
        <begin position="97"/>
        <end position="144"/>
    </location>
</feature>
<feature type="compositionally biased region" description="Basic and acidic residues" evidence="6">
    <location>
        <begin position="251"/>
        <end position="265"/>
    </location>
</feature>
<dbReference type="PANTHER" id="PTHR43788">
    <property type="entry name" value="DNA2/NAM7 HELICASE FAMILY MEMBER"/>
    <property type="match status" value="1"/>
</dbReference>
<dbReference type="CDD" id="cd18808">
    <property type="entry name" value="SF1_C_Upf1"/>
    <property type="match status" value="1"/>
</dbReference>
<dbReference type="STRING" id="1764295.A0A5B8MBU6"/>
<dbReference type="Gene3D" id="3.40.50.300">
    <property type="entry name" value="P-loop containing nucleotide triphosphate hydrolases"/>
    <property type="match status" value="2"/>
</dbReference>
<dbReference type="InterPro" id="IPR041677">
    <property type="entry name" value="DNA2/NAM7_AAA_11"/>
</dbReference>
<keyword evidence="2" id="KW-0547">Nucleotide-binding</keyword>
<keyword evidence="3 9" id="KW-0378">Hydrolase</keyword>
<dbReference type="OrthoDB" id="6513042at2759"/>
<evidence type="ECO:0000256" key="5">
    <source>
        <dbReference type="ARBA" id="ARBA00022840"/>
    </source>
</evidence>
<dbReference type="SUPFAM" id="SSF52540">
    <property type="entry name" value="P-loop containing nucleoside triphosphate hydrolases"/>
    <property type="match status" value="1"/>
</dbReference>
<sequence>MAEGTSVSARVLYSKDPAHKKRKRWKDGFLVGRHVGGDRVNLKLLDETGVALCSRSGLRCPTRDDLCEDEGVVSKSFGSGGFQLQFDDFCDLEDVPGANGAGAEGEEGQEVGVRGGGKKTGPYTNMYQRRGAGAENLPPAADSPKAPQAVLLVQRKVFNRPRQVTQAKSALSERRGVVGPGPPSGERVPATLGRSATAEDEILALFQSSGAYQPPQSLAQSQRSNDSLQELVYNQYEDGVGGAHHVRGRRQVREGGGRGGGDRNAERGAFSAYAASAGASSGVGVSDWSTKKPKLAQKSFQAPRVAGNGNPDLGDAMPGPSQPVGRIASVAACSPFSGLTFQVLKDRLVVPTKFAGVAEYKRIWMAALVEEVQLQLGEVKNKLQNFSKYGKGKKPSWMGVCRIAKYEKKPRPGEEREPPKYFMIFDKKPFTKGCAMMDMWILGSDYESLCTSQKHGLLVKSLWHGPSSDDKLQIEPLGKLPPLHDQGWIAIRGPNLQSEVQMIELFDKLEDRTSPLLKNVMGGTDAEEASASGPAAELPESFAELFNLNNSQVSFLKTAWAKATKKSSTETISILHGPFGSGKTTVIVALVILLVKYSSEQVNVLISANTNVAVDHILNGLIRKGFEDLGRIGSVRKIDPKLLKYTIHSKLDSRKEVMKELKEMIKVALPSDRAFYEEELRVLQNKTKTKNLESLSCARVVGVTCHSSTNSLLDDRKFDIVILDECSQIIEPLSMVPILRSKASHLIAVGDPHQLPPVVASPARSRSGGPTIFRPLFSRLLQLGYPSTLLDTQYRCHPCLGNLANILFYGGRLKNGCSEEDRQSMIPGCHPLVLCDCKGKDEYHQGGIFNVKEAKLCVDIFEKVVGWGIPTQEIGILCFYREQVNRVRQLIEGKGNQAACLIGTVDSFQGNEKSVIILTTCSPQGARQSKFCADANRLNVSLTRATHHLIIVGSRNVLSSQKTWSTIISRAQVFAPGEPFPVCTEGV</sequence>
<dbReference type="GO" id="GO:0005524">
    <property type="term" value="F:ATP binding"/>
    <property type="evidence" value="ECO:0007669"/>
    <property type="project" value="UniProtKB-KW"/>
</dbReference>
<keyword evidence="4" id="KW-0347">Helicase</keyword>
<comment type="similarity">
    <text evidence="1">Belongs to the DNA2/NAM7 helicase family.</text>
</comment>
<dbReference type="InterPro" id="IPR027417">
    <property type="entry name" value="P-loop_NTPase"/>
</dbReference>
<dbReference type="GO" id="GO:0016787">
    <property type="term" value="F:hydrolase activity"/>
    <property type="evidence" value="ECO:0007669"/>
    <property type="project" value="UniProtKB-KW"/>
</dbReference>
<proteinExistence type="inferred from homology"/>
<evidence type="ECO:0000256" key="3">
    <source>
        <dbReference type="ARBA" id="ARBA00022801"/>
    </source>
</evidence>
<evidence type="ECO:0000313" key="9">
    <source>
        <dbReference type="EMBL" id="QDZ17544.1"/>
    </source>
</evidence>
<evidence type="ECO:0000256" key="2">
    <source>
        <dbReference type="ARBA" id="ARBA00022741"/>
    </source>
</evidence>
<evidence type="ECO:0000313" key="10">
    <source>
        <dbReference type="Proteomes" id="UP000316726"/>
    </source>
</evidence>
<dbReference type="InterPro" id="IPR041679">
    <property type="entry name" value="DNA2/NAM7-like_C"/>
</dbReference>
<dbReference type="Pfam" id="PF13086">
    <property type="entry name" value="AAA_11"/>
    <property type="match status" value="2"/>
</dbReference>
<evidence type="ECO:0000256" key="1">
    <source>
        <dbReference type="ARBA" id="ARBA00007913"/>
    </source>
</evidence>
<evidence type="ECO:0000256" key="4">
    <source>
        <dbReference type="ARBA" id="ARBA00022806"/>
    </source>
</evidence>
<dbReference type="InterPro" id="IPR047187">
    <property type="entry name" value="SF1_C_Upf1"/>
</dbReference>
<accession>A0A5B8MBU6</accession>
<dbReference type="GO" id="GO:0043139">
    <property type="term" value="F:5'-3' DNA helicase activity"/>
    <property type="evidence" value="ECO:0007669"/>
    <property type="project" value="TreeGrafter"/>
</dbReference>
<name>A0A5B8MBU6_9CHLO</name>